<evidence type="ECO:0000256" key="11">
    <source>
        <dbReference type="ARBA" id="ARBA00022884"/>
    </source>
</evidence>
<evidence type="ECO:0000259" key="17">
    <source>
        <dbReference type="PROSITE" id="PS50886"/>
    </source>
</evidence>
<feature type="binding site" evidence="15">
    <location>
        <position position="489"/>
    </location>
    <ligand>
        <name>Mg(2+)</name>
        <dbReference type="ChEBI" id="CHEBI:18420"/>
        <note>shared with alpha subunit</note>
    </ligand>
</feature>
<proteinExistence type="inferred from homology"/>
<keyword evidence="4 15" id="KW-0963">Cytoplasm</keyword>
<evidence type="ECO:0000256" key="4">
    <source>
        <dbReference type="ARBA" id="ARBA00022490"/>
    </source>
</evidence>
<dbReference type="InterPro" id="IPR009061">
    <property type="entry name" value="DNA-bd_dom_put_sf"/>
</dbReference>
<dbReference type="Pfam" id="PF17759">
    <property type="entry name" value="tRNA_synthFbeta"/>
    <property type="match status" value="1"/>
</dbReference>
<dbReference type="InterPro" id="IPR005121">
    <property type="entry name" value="Fdx_antiC-bd"/>
</dbReference>
<dbReference type="GO" id="GO:0009328">
    <property type="term" value="C:phenylalanine-tRNA ligase complex"/>
    <property type="evidence" value="ECO:0007669"/>
    <property type="project" value="TreeGrafter"/>
</dbReference>
<keyword evidence="13 15" id="KW-0030">Aminoacyl-tRNA synthetase</keyword>
<comment type="subunit">
    <text evidence="3 15">Tetramer of two alpha and two beta subunits.</text>
</comment>
<dbReference type="NCBIfam" id="TIGR00472">
    <property type="entry name" value="pheT_bact"/>
    <property type="match status" value="1"/>
</dbReference>
<dbReference type="CDD" id="cd00769">
    <property type="entry name" value="PheRS_beta_core"/>
    <property type="match status" value="1"/>
</dbReference>
<dbReference type="InterPro" id="IPR033714">
    <property type="entry name" value="tRNA_bind_bactPheRS"/>
</dbReference>
<dbReference type="InterPro" id="IPR005146">
    <property type="entry name" value="B3/B4_tRNA-bd"/>
</dbReference>
<dbReference type="EC" id="6.1.1.20" evidence="15"/>
<dbReference type="PROSITE" id="PS51483">
    <property type="entry name" value="B5"/>
    <property type="match status" value="1"/>
</dbReference>
<dbReference type="InterPro" id="IPR012340">
    <property type="entry name" value="NA-bd_OB-fold"/>
</dbReference>
<dbReference type="GO" id="GO:0005524">
    <property type="term" value="F:ATP binding"/>
    <property type="evidence" value="ECO:0007669"/>
    <property type="project" value="UniProtKB-UniRule"/>
</dbReference>
<feature type="domain" description="B5" evidence="19">
    <location>
        <begin position="425"/>
        <end position="501"/>
    </location>
</feature>
<dbReference type="PROSITE" id="PS50886">
    <property type="entry name" value="TRBD"/>
    <property type="match status" value="1"/>
</dbReference>
<evidence type="ECO:0000256" key="15">
    <source>
        <dbReference type="HAMAP-Rule" id="MF_00283"/>
    </source>
</evidence>
<dbReference type="SUPFAM" id="SSF56037">
    <property type="entry name" value="PheT/TilS domain"/>
    <property type="match status" value="1"/>
</dbReference>
<dbReference type="PROSITE" id="PS51447">
    <property type="entry name" value="FDX_ACB"/>
    <property type="match status" value="1"/>
</dbReference>
<dbReference type="Pfam" id="PF03484">
    <property type="entry name" value="B5"/>
    <property type="match status" value="1"/>
</dbReference>
<feature type="binding site" evidence="15">
    <location>
        <position position="488"/>
    </location>
    <ligand>
        <name>Mg(2+)</name>
        <dbReference type="ChEBI" id="CHEBI:18420"/>
        <note>shared with alpha subunit</note>
    </ligand>
</feature>
<dbReference type="Pfam" id="PF01588">
    <property type="entry name" value="tRNA_bind"/>
    <property type="match status" value="1"/>
</dbReference>
<dbReference type="EMBL" id="MFGL01000034">
    <property type="protein sequence ID" value="OGF39849.1"/>
    <property type="molecule type" value="Genomic_DNA"/>
</dbReference>
<dbReference type="PANTHER" id="PTHR10947:SF0">
    <property type="entry name" value="PHENYLALANINE--TRNA LIGASE BETA SUBUNIT"/>
    <property type="match status" value="1"/>
</dbReference>
<dbReference type="InterPro" id="IPR041616">
    <property type="entry name" value="PheRS_beta_core"/>
</dbReference>
<sequence>MQLSLNWLKDFVSIPKDITPEKLGELLTLHTVEVESIKKLGENLDNVVVGKILKLEPHPNADRLKLATVDIGKEKLKVVCGGSNLYEGMLVAFAKVGAKIKWLARPGKSGGQGQEELVELQVAEIRGVKSTGMICAGGEIGLSDLFPSEGDKEVIDLRGNYKVGQNLAEALGLDDVIYEIDNKSITNRPDLWGHYGMARDLAAVLPSPLTPLPFQPLGRLRRRGETKLQVKVDDKKLCPRYMAVAVGNIEIKPSPVWMQKRLIACGMRPINNIVDITNYVMLELGQPTHAFDAQKLGGTIIVRRAKEGEKITTLDKQERKLSEEMLAIADKNEPIAVAGVMGGGNSEIDENTKSIVIESANFEPVSIRQTSQKLGLRSEASMRFEKSLDPNLCELALRRIVSLIKESCSQAEIISNLADIKNFKLNNKPIKLNLEWLNKKIGVEMLKVKVVKILQDLGFAVSGGKVLNVKVPTWRATKDISIPEDLAEEVARIYGYDNIKLTMPLITMQASEVNIEREFINKIKDILSGGAGMTEVYNYSFVNEAQLEKLDIKAGQHIKLANPLTQEHTLLRHSLIPNLLQNVIANQRNFSEIKIYEIGRVFLPQAGEFAKGGGNKEKLPLQPFKLGLIYASDSSALFSLKGILENLSESLNISFDFKSQAQKGADIYSGGKLIGCLDNFDEKLAVKNGVKTKLALAELDLQIMLAAAQGAGIKKYTAKNKFPYVRRDMAFVVSEKIVYNDFRQALLAASSLIKEVELFDVYQGEKLGVGKKSWAFTLEFGSAEKTLTGADADEAQREIAKQMEKKFGAKLRDF</sequence>
<feature type="domain" description="TRNA-binding" evidence="17">
    <location>
        <begin position="41"/>
        <end position="168"/>
    </location>
</feature>
<comment type="similarity">
    <text evidence="2 15">Belongs to the phenylalanyl-tRNA synthetase beta subunit family. Type 1 subfamily.</text>
</comment>
<dbReference type="Gene3D" id="3.30.70.380">
    <property type="entry name" value="Ferrodoxin-fold anticodon-binding domain"/>
    <property type="match status" value="1"/>
</dbReference>
<comment type="catalytic activity">
    <reaction evidence="14 15">
        <text>tRNA(Phe) + L-phenylalanine + ATP = L-phenylalanyl-tRNA(Phe) + AMP + diphosphate + H(+)</text>
        <dbReference type="Rhea" id="RHEA:19413"/>
        <dbReference type="Rhea" id="RHEA-COMP:9668"/>
        <dbReference type="Rhea" id="RHEA-COMP:9699"/>
        <dbReference type="ChEBI" id="CHEBI:15378"/>
        <dbReference type="ChEBI" id="CHEBI:30616"/>
        <dbReference type="ChEBI" id="CHEBI:33019"/>
        <dbReference type="ChEBI" id="CHEBI:58095"/>
        <dbReference type="ChEBI" id="CHEBI:78442"/>
        <dbReference type="ChEBI" id="CHEBI:78531"/>
        <dbReference type="ChEBI" id="CHEBI:456215"/>
        <dbReference type="EC" id="6.1.1.20"/>
    </reaction>
</comment>
<comment type="subcellular location">
    <subcellularLocation>
        <location evidence="1 15">Cytoplasm</location>
    </subcellularLocation>
</comment>
<evidence type="ECO:0000256" key="8">
    <source>
        <dbReference type="ARBA" id="ARBA00022741"/>
    </source>
</evidence>
<keyword evidence="11 16" id="KW-0694">RNA-binding</keyword>
<dbReference type="Pfam" id="PF03147">
    <property type="entry name" value="FDX-ACB"/>
    <property type="match status" value="1"/>
</dbReference>
<comment type="cofactor">
    <cofactor evidence="15">
        <name>Mg(2+)</name>
        <dbReference type="ChEBI" id="CHEBI:18420"/>
    </cofactor>
    <text evidence="15">Binds 2 magnesium ions per tetramer.</text>
</comment>
<dbReference type="Proteomes" id="UP000177939">
    <property type="component" value="Unassembled WGS sequence"/>
</dbReference>
<evidence type="ECO:0000313" key="21">
    <source>
        <dbReference type="Proteomes" id="UP000177939"/>
    </source>
</evidence>
<dbReference type="SUPFAM" id="SSF54991">
    <property type="entry name" value="Anticodon-binding domain of PheRS"/>
    <property type="match status" value="1"/>
</dbReference>
<dbReference type="InterPro" id="IPR036690">
    <property type="entry name" value="Fdx_antiC-bd_sf"/>
</dbReference>
<protein>
    <recommendedName>
        <fullName evidence="15">Phenylalanine--tRNA ligase beta subunit</fullName>
        <ecNumber evidence="15">6.1.1.20</ecNumber>
    </recommendedName>
    <alternativeName>
        <fullName evidence="15">Phenylalanyl-tRNA synthetase beta subunit</fullName>
        <shortName evidence="15">PheRS</shortName>
    </alternativeName>
</protein>
<dbReference type="SUPFAM" id="SSF46955">
    <property type="entry name" value="Putative DNA-binding domain"/>
    <property type="match status" value="1"/>
</dbReference>
<keyword evidence="12 15" id="KW-0648">Protein biosynthesis</keyword>
<dbReference type="HAMAP" id="MF_00283">
    <property type="entry name" value="Phe_tRNA_synth_beta1"/>
    <property type="match status" value="1"/>
</dbReference>
<keyword evidence="6 15" id="KW-0436">Ligase</keyword>
<evidence type="ECO:0000313" key="20">
    <source>
        <dbReference type="EMBL" id="OGF39849.1"/>
    </source>
</evidence>
<dbReference type="SMART" id="SM00896">
    <property type="entry name" value="FDX-ACB"/>
    <property type="match status" value="1"/>
</dbReference>
<evidence type="ECO:0000256" key="14">
    <source>
        <dbReference type="ARBA" id="ARBA00049255"/>
    </source>
</evidence>
<keyword evidence="8 15" id="KW-0547">Nucleotide-binding</keyword>
<dbReference type="SUPFAM" id="SSF50249">
    <property type="entry name" value="Nucleic acid-binding proteins"/>
    <property type="match status" value="1"/>
</dbReference>
<evidence type="ECO:0000256" key="3">
    <source>
        <dbReference type="ARBA" id="ARBA00011209"/>
    </source>
</evidence>
<dbReference type="AlphaFoldDB" id="A0A1F5TLX0"/>
<evidence type="ECO:0000256" key="1">
    <source>
        <dbReference type="ARBA" id="ARBA00004496"/>
    </source>
</evidence>
<comment type="caution">
    <text evidence="20">The sequence shown here is derived from an EMBL/GenBank/DDBJ whole genome shotgun (WGS) entry which is preliminary data.</text>
</comment>
<dbReference type="GO" id="GO:0004826">
    <property type="term" value="F:phenylalanine-tRNA ligase activity"/>
    <property type="evidence" value="ECO:0007669"/>
    <property type="project" value="UniProtKB-UniRule"/>
</dbReference>
<dbReference type="CDD" id="cd02796">
    <property type="entry name" value="tRNA_bind_bactPheRS"/>
    <property type="match status" value="1"/>
</dbReference>
<keyword evidence="9 15" id="KW-0067">ATP-binding</keyword>
<feature type="binding site" evidence="15">
    <location>
        <position position="479"/>
    </location>
    <ligand>
        <name>Mg(2+)</name>
        <dbReference type="ChEBI" id="CHEBI:18420"/>
        <note>shared with alpha subunit</note>
    </ligand>
</feature>
<dbReference type="InterPro" id="IPR020825">
    <property type="entry name" value="Phe-tRNA_synthase-like_B3/B4"/>
</dbReference>
<dbReference type="SMART" id="SM00874">
    <property type="entry name" value="B5"/>
    <property type="match status" value="1"/>
</dbReference>
<dbReference type="InterPro" id="IPR005147">
    <property type="entry name" value="tRNA_synthase_B5-dom"/>
</dbReference>
<accession>A0A1F5TLX0</accession>
<dbReference type="Gene3D" id="3.50.40.10">
    <property type="entry name" value="Phenylalanyl-trna Synthetase, Chain B, domain 3"/>
    <property type="match status" value="1"/>
</dbReference>
<dbReference type="GO" id="GO:0000287">
    <property type="term" value="F:magnesium ion binding"/>
    <property type="evidence" value="ECO:0007669"/>
    <property type="project" value="UniProtKB-UniRule"/>
</dbReference>
<dbReference type="SMART" id="SM00873">
    <property type="entry name" value="B3_4"/>
    <property type="match status" value="1"/>
</dbReference>
<evidence type="ECO:0000259" key="19">
    <source>
        <dbReference type="PROSITE" id="PS51483"/>
    </source>
</evidence>
<name>A0A1F5TLX0_9BACT</name>
<keyword evidence="10 15" id="KW-0460">Magnesium</keyword>
<feature type="binding site" evidence="15">
    <location>
        <position position="485"/>
    </location>
    <ligand>
        <name>Mg(2+)</name>
        <dbReference type="ChEBI" id="CHEBI:18420"/>
        <note>shared with alpha subunit</note>
    </ligand>
</feature>
<evidence type="ECO:0000256" key="6">
    <source>
        <dbReference type="ARBA" id="ARBA00022598"/>
    </source>
</evidence>
<evidence type="ECO:0000259" key="18">
    <source>
        <dbReference type="PROSITE" id="PS51447"/>
    </source>
</evidence>
<evidence type="ECO:0000256" key="16">
    <source>
        <dbReference type="PROSITE-ProRule" id="PRU00209"/>
    </source>
</evidence>
<dbReference type="Gene3D" id="2.40.50.140">
    <property type="entry name" value="Nucleic acid-binding proteins"/>
    <property type="match status" value="1"/>
</dbReference>
<dbReference type="Gene3D" id="3.30.56.10">
    <property type="match status" value="2"/>
</dbReference>
<dbReference type="InterPro" id="IPR002547">
    <property type="entry name" value="tRNA-bd_dom"/>
</dbReference>
<dbReference type="SUPFAM" id="SSF55681">
    <property type="entry name" value="Class II aaRS and biotin synthetases"/>
    <property type="match status" value="1"/>
</dbReference>
<feature type="domain" description="FDX-ACB" evidence="18">
    <location>
        <begin position="720"/>
        <end position="812"/>
    </location>
</feature>
<dbReference type="Gene3D" id="3.30.930.10">
    <property type="entry name" value="Bira Bifunctional Protein, Domain 2"/>
    <property type="match status" value="1"/>
</dbReference>
<evidence type="ECO:0000256" key="13">
    <source>
        <dbReference type="ARBA" id="ARBA00023146"/>
    </source>
</evidence>
<keyword evidence="7 15" id="KW-0479">Metal-binding</keyword>
<organism evidence="20 21">
    <name type="scientific">Candidatus Falkowbacteria bacterium RIFOXYC2_FULL_47_12</name>
    <dbReference type="NCBI Taxonomy" id="1798004"/>
    <lineage>
        <taxon>Bacteria</taxon>
        <taxon>Candidatus Falkowiibacteriota</taxon>
    </lineage>
</organism>
<reference evidence="20 21" key="1">
    <citation type="journal article" date="2016" name="Nat. Commun.">
        <title>Thousands of microbial genomes shed light on interconnected biogeochemical processes in an aquifer system.</title>
        <authorList>
            <person name="Anantharaman K."/>
            <person name="Brown C.T."/>
            <person name="Hug L.A."/>
            <person name="Sharon I."/>
            <person name="Castelle C.J."/>
            <person name="Probst A.J."/>
            <person name="Thomas B.C."/>
            <person name="Singh A."/>
            <person name="Wilkins M.J."/>
            <person name="Karaoz U."/>
            <person name="Brodie E.L."/>
            <person name="Williams K.H."/>
            <person name="Hubbard S.S."/>
            <person name="Banfield J.F."/>
        </authorList>
    </citation>
    <scope>NUCLEOTIDE SEQUENCE [LARGE SCALE GENOMIC DNA]</scope>
</reference>
<dbReference type="GO" id="GO:0006432">
    <property type="term" value="P:phenylalanyl-tRNA aminoacylation"/>
    <property type="evidence" value="ECO:0007669"/>
    <property type="project" value="UniProtKB-UniRule"/>
</dbReference>
<dbReference type="GO" id="GO:0000049">
    <property type="term" value="F:tRNA binding"/>
    <property type="evidence" value="ECO:0007669"/>
    <property type="project" value="UniProtKB-UniRule"/>
</dbReference>
<keyword evidence="5 16" id="KW-0820">tRNA-binding</keyword>
<dbReference type="Pfam" id="PF03483">
    <property type="entry name" value="B3_4"/>
    <property type="match status" value="1"/>
</dbReference>
<evidence type="ECO:0000256" key="9">
    <source>
        <dbReference type="ARBA" id="ARBA00022840"/>
    </source>
</evidence>
<gene>
    <name evidence="15" type="primary">pheT</name>
    <name evidence="20" type="ORF">A2477_00495</name>
</gene>
<evidence type="ECO:0000256" key="10">
    <source>
        <dbReference type="ARBA" id="ARBA00022842"/>
    </source>
</evidence>
<dbReference type="InterPro" id="IPR004532">
    <property type="entry name" value="Phe-tRNA-ligase_IIc_bsu_bact"/>
</dbReference>
<evidence type="ECO:0000256" key="12">
    <source>
        <dbReference type="ARBA" id="ARBA00022917"/>
    </source>
</evidence>
<dbReference type="FunFam" id="3.50.40.10:FF:000001">
    <property type="entry name" value="Phenylalanine--tRNA ligase beta subunit"/>
    <property type="match status" value="1"/>
</dbReference>
<dbReference type="InterPro" id="IPR045060">
    <property type="entry name" value="Phe-tRNA-ligase_IIc_bsu"/>
</dbReference>
<dbReference type="PANTHER" id="PTHR10947">
    <property type="entry name" value="PHENYLALANYL-TRNA SYNTHETASE BETA CHAIN AND LEUCINE-RICH REPEAT-CONTAINING PROTEIN 47"/>
    <property type="match status" value="1"/>
</dbReference>
<dbReference type="InterPro" id="IPR045864">
    <property type="entry name" value="aa-tRNA-synth_II/BPL/LPL"/>
</dbReference>
<evidence type="ECO:0000256" key="5">
    <source>
        <dbReference type="ARBA" id="ARBA00022555"/>
    </source>
</evidence>
<evidence type="ECO:0000256" key="2">
    <source>
        <dbReference type="ARBA" id="ARBA00008653"/>
    </source>
</evidence>
<evidence type="ECO:0000256" key="7">
    <source>
        <dbReference type="ARBA" id="ARBA00022723"/>
    </source>
</evidence>